<feature type="region of interest" description="Disordered" evidence="1">
    <location>
        <begin position="129"/>
        <end position="152"/>
    </location>
</feature>
<dbReference type="AlphaFoldDB" id="A0A1W1DFB7"/>
<keyword evidence="2" id="KW-0812">Transmembrane</keyword>
<feature type="compositionally biased region" description="Basic and acidic residues" evidence="1">
    <location>
        <begin position="130"/>
        <end position="145"/>
    </location>
</feature>
<proteinExistence type="predicted"/>
<sequence>MIFPLFVIVTLLEIYVLVSVGEAIGGFSTILLVVITALIGSTLLKHQGWSTMAKAQQSMANGQTPAFEMLEGVVILISGVLLLTPGFITDAVGLLGLMPWSRAYFIDHILRKNAEKVFSKNNTVFIHKGQSSEKKDKSKDKKDTIEGEFWED</sequence>
<reference evidence="3" key="1">
    <citation type="submission" date="2016-10" db="EMBL/GenBank/DDBJ databases">
        <authorList>
            <person name="de Groot N.N."/>
        </authorList>
    </citation>
    <scope>NUCLEOTIDE SEQUENCE</scope>
</reference>
<evidence type="ECO:0000256" key="1">
    <source>
        <dbReference type="SAM" id="MobiDB-lite"/>
    </source>
</evidence>
<accession>A0A1W1DFB7</accession>
<dbReference type="PANTHER" id="PTHR35335">
    <property type="entry name" value="UPF0716 PROTEIN FXSA"/>
    <property type="match status" value="1"/>
</dbReference>
<evidence type="ECO:0000313" key="3">
    <source>
        <dbReference type="EMBL" id="SFV79882.1"/>
    </source>
</evidence>
<dbReference type="NCBIfam" id="NF008528">
    <property type="entry name" value="PRK11463.1-2"/>
    <property type="match status" value="1"/>
</dbReference>
<name>A0A1W1DFB7_9ZZZZ</name>
<dbReference type="Pfam" id="PF04186">
    <property type="entry name" value="FxsA"/>
    <property type="match status" value="1"/>
</dbReference>
<feature type="transmembrane region" description="Helical" evidence="2">
    <location>
        <begin position="73"/>
        <end position="97"/>
    </location>
</feature>
<keyword evidence="2" id="KW-0472">Membrane</keyword>
<feature type="transmembrane region" description="Helical" evidence="2">
    <location>
        <begin position="12"/>
        <end position="39"/>
    </location>
</feature>
<evidence type="ECO:0000313" key="4">
    <source>
        <dbReference type="EMBL" id="SFV83382.1"/>
    </source>
</evidence>
<organism evidence="3">
    <name type="scientific">hydrothermal vent metagenome</name>
    <dbReference type="NCBI Taxonomy" id="652676"/>
    <lineage>
        <taxon>unclassified sequences</taxon>
        <taxon>metagenomes</taxon>
        <taxon>ecological metagenomes</taxon>
    </lineage>
</organism>
<dbReference type="GO" id="GO:0016020">
    <property type="term" value="C:membrane"/>
    <property type="evidence" value="ECO:0007669"/>
    <property type="project" value="InterPro"/>
</dbReference>
<dbReference type="EMBL" id="FPHW01000005">
    <property type="protein sequence ID" value="SFV83382.1"/>
    <property type="molecule type" value="Genomic_DNA"/>
</dbReference>
<dbReference type="EMBL" id="FPHU01000013">
    <property type="protein sequence ID" value="SFV79882.1"/>
    <property type="molecule type" value="Genomic_DNA"/>
</dbReference>
<keyword evidence="2" id="KW-1133">Transmembrane helix</keyword>
<evidence type="ECO:0000256" key="2">
    <source>
        <dbReference type="SAM" id="Phobius"/>
    </source>
</evidence>
<dbReference type="InterPro" id="IPR007313">
    <property type="entry name" value="FxsA"/>
</dbReference>
<gene>
    <name evidence="3" type="ORF">MNB_SUP05-13-733</name>
    <name evidence="4" type="ORF">MNB_SUP05-7-288</name>
</gene>
<protein>
    <submittedName>
        <fullName evidence="3">Protein affecting phage T7 exclusion by the F plasmid</fullName>
    </submittedName>
</protein>
<dbReference type="PANTHER" id="PTHR35335:SF1">
    <property type="entry name" value="UPF0716 PROTEIN FXSA"/>
    <property type="match status" value="1"/>
</dbReference>